<name>A0A6A5C3Q5_NAEFO</name>
<dbReference type="VEuPathDB" id="AmoebaDB:FDP41_007912"/>
<feature type="region of interest" description="Disordered" evidence="1">
    <location>
        <begin position="36"/>
        <end position="74"/>
    </location>
</feature>
<evidence type="ECO:0000313" key="2">
    <source>
        <dbReference type="EMBL" id="KAF0983997.1"/>
    </source>
</evidence>
<dbReference type="OrthoDB" id="10445559at2759"/>
<dbReference type="RefSeq" id="XP_044568710.1">
    <property type="nucleotide sequence ID" value="XM_044711709.1"/>
</dbReference>
<sequence>MGLLSFACGIAIGGYWTKKLIMRQLGEEWTPVKSTLQRVWPSDDDKTTAEENQFQDRKRQQNITKPRILDDDSDNQNLLSLSRDFISKLQTRQNFMLLEAQEKSTTKPER</sequence>
<gene>
    <name evidence="2" type="ORF">FDP41_007912</name>
</gene>
<keyword evidence="3" id="KW-1185">Reference proteome</keyword>
<protein>
    <submittedName>
        <fullName evidence="2">Uncharacterized protein</fullName>
    </submittedName>
</protein>
<evidence type="ECO:0000256" key="1">
    <source>
        <dbReference type="SAM" id="MobiDB-lite"/>
    </source>
</evidence>
<dbReference type="GeneID" id="68115130"/>
<reference evidence="2 3" key="1">
    <citation type="journal article" date="2019" name="Sci. Rep.">
        <title>Nanopore sequencing improves the draft genome of the human pathogenic amoeba Naegleria fowleri.</title>
        <authorList>
            <person name="Liechti N."/>
            <person name="Schurch N."/>
            <person name="Bruggmann R."/>
            <person name="Wittwer M."/>
        </authorList>
    </citation>
    <scope>NUCLEOTIDE SEQUENCE [LARGE SCALE GENOMIC DNA]</scope>
    <source>
        <strain evidence="2 3">ATCC 30894</strain>
    </source>
</reference>
<dbReference type="VEuPathDB" id="AmoebaDB:NF0037860"/>
<feature type="compositionally biased region" description="Basic and acidic residues" evidence="1">
    <location>
        <begin position="41"/>
        <end position="59"/>
    </location>
</feature>
<dbReference type="EMBL" id="VFQX01000004">
    <property type="protein sequence ID" value="KAF0983997.1"/>
    <property type="molecule type" value="Genomic_DNA"/>
</dbReference>
<accession>A0A6A5C3Q5</accession>
<proteinExistence type="predicted"/>
<dbReference type="AlphaFoldDB" id="A0A6A5C3Q5"/>
<dbReference type="Proteomes" id="UP000444721">
    <property type="component" value="Unassembled WGS sequence"/>
</dbReference>
<comment type="caution">
    <text evidence="2">The sequence shown here is derived from an EMBL/GenBank/DDBJ whole genome shotgun (WGS) entry which is preliminary data.</text>
</comment>
<evidence type="ECO:0000313" key="3">
    <source>
        <dbReference type="Proteomes" id="UP000444721"/>
    </source>
</evidence>
<organism evidence="2 3">
    <name type="scientific">Naegleria fowleri</name>
    <name type="common">Brain eating amoeba</name>
    <dbReference type="NCBI Taxonomy" id="5763"/>
    <lineage>
        <taxon>Eukaryota</taxon>
        <taxon>Discoba</taxon>
        <taxon>Heterolobosea</taxon>
        <taxon>Tetramitia</taxon>
        <taxon>Eutetramitia</taxon>
        <taxon>Vahlkampfiidae</taxon>
        <taxon>Naegleria</taxon>
    </lineage>
</organism>